<gene>
    <name evidence="1" type="ORF">CFOL_v3_21381</name>
</gene>
<proteinExistence type="predicted"/>
<organism evidence="1 2">
    <name type="scientific">Cephalotus follicularis</name>
    <name type="common">Albany pitcher plant</name>
    <dbReference type="NCBI Taxonomy" id="3775"/>
    <lineage>
        <taxon>Eukaryota</taxon>
        <taxon>Viridiplantae</taxon>
        <taxon>Streptophyta</taxon>
        <taxon>Embryophyta</taxon>
        <taxon>Tracheophyta</taxon>
        <taxon>Spermatophyta</taxon>
        <taxon>Magnoliopsida</taxon>
        <taxon>eudicotyledons</taxon>
        <taxon>Gunneridae</taxon>
        <taxon>Pentapetalae</taxon>
        <taxon>rosids</taxon>
        <taxon>fabids</taxon>
        <taxon>Oxalidales</taxon>
        <taxon>Cephalotaceae</taxon>
        <taxon>Cephalotus</taxon>
    </lineage>
</organism>
<dbReference type="InParanoid" id="A0A1Q3CCW6"/>
<dbReference type="EMBL" id="BDDD01001710">
    <property type="protein sequence ID" value="GAV77913.1"/>
    <property type="molecule type" value="Genomic_DNA"/>
</dbReference>
<evidence type="ECO:0000313" key="1">
    <source>
        <dbReference type="EMBL" id="GAV77913.1"/>
    </source>
</evidence>
<keyword evidence="2" id="KW-1185">Reference proteome</keyword>
<comment type="caution">
    <text evidence="1">The sequence shown here is derived from an EMBL/GenBank/DDBJ whole genome shotgun (WGS) entry which is preliminary data.</text>
</comment>
<sequence length="100" mass="11353">MVCLVVVVCSSHFKILGQGSSQDIYSWVFVGQHYLQKCKGLENSASHHLQCHLDCWRGCVFGHYTSQQPDQMTRLAQESYLPGHGVDEETGEKCPFYKKT</sequence>
<protein>
    <submittedName>
        <fullName evidence="1">Uncharacterized protein</fullName>
    </submittedName>
</protein>
<accession>A0A1Q3CCW6</accession>
<name>A0A1Q3CCW6_CEPFO</name>
<dbReference type="Proteomes" id="UP000187406">
    <property type="component" value="Unassembled WGS sequence"/>
</dbReference>
<dbReference type="AlphaFoldDB" id="A0A1Q3CCW6"/>
<reference evidence="2" key="1">
    <citation type="submission" date="2016-04" db="EMBL/GenBank/DDBJ databases">
        <title>Cephalotus genome sequencing.</title>
        <authorList>
            <person name="Fukushima K."/>
            <person name="Hasebe M."/>
            <person name="Fang X."/>
        </authorList>
    </citation>
    <scope>NUCLEOTIDE SEQUENCE [LARGE SCALE GENOMIC DNA]</scope>
    <source>
        <strain evidence="2">cv. St1</strain>
    </source>
</reference>
<evidence type="ECO:0000313" key="2">
    <source>
        <dbReference type="Proteomes" id="UP000187406"/>
    </source>
</evidence>